<proteinExistence type="predicted"/>
<evidence type="ECO:0000313" key="2">
    <source>
        <dbReference type="Proteomes" id="UP000805704"/>
    </source>
</evidence>
<gene>
    <name evidence="1" type="primary">BTN3A2.2</name>
    <name evidence="1" type="ORF">GBF38_004979</name>
</gene>
<sequence>MVSSGLTPVAAKLSITPNRAQFFQYDFFIMKCEVGEVRRNTSSASSEPCLPGWGSKSNSTCKVDDAFKSDTGEYWCESLQGERSNSINITVTEDAVILVSPAHPVTDEDEVTLLCSCKAGDNITSDFSAKFFKNGVFIGTEPAGKKTLEKVSRSDEGYYECEHTTKGRSLKSWLAVRARTPSNSTSIPITPPPPTPPLIPVPKLVCSILLFILYTAIFIGCIYMYRKWAQVRGLNEQRKQSWSPVSSCPNTHPLHYVISKECPRPYVRHDAIKVSQYRVVCSSQPIVVALGDDVILPCHVKPEVNVVGRMVIWWTADIPPDPEDPQSEYRFVHKYDDYHDIEDMKMESYAGRTTLDKNGLKHGNVSLKITNTRLSDQARYRCEIPELMSSSTIKLVVGQPQVIGSLTPIVAAPGDDVILPCHLEPSTNVEALTVEWSKPDLKPDPSDRLSRVEYVHLYRDRREVPDMKIQSYVERTALFPDRLKHGNISLKILNVTLEDEGRYKCFIPRLNSPFKDSIVQLVVGALLEGTLRVDVNGDESVDLPHLFGNSNQQHIQ</sequence>
<evidence type="ECO:0000313" key="1">
    <source>
        <dbReference type="EMBL" id="KAG8005916.1"/>
    </source>
</evidence>
<dbReference type="EMBL" id="CM024809">
    <property type="protein sequence ID" value="KAG8005916.1"/>
    <property type="molecule type" value="Genomic_DNA"/>
</dbReference>
<comment type="caution">
    <text evidence="1">The sequence shown here is derived from an EMBL/GenBank/DDBJ whole genome shotgun (WGS) entry which is preliminary data.</text>
</comment>
<protein>
    <submittedName>
        <fullName evidence="1">Butyrophilin subfamily 3 member A2</fullName>
    </submittedName>
</protein>
<accession>A0ACB7EYQ9</accession>
<name>A0ACB7EYQ9_NIBAL</name>
<organism evidence="1 2">
    <name type="scientific">Nibea albiflora</name>
    <name type="common">Yellow drum</name>
    <name type="synonym">Corvina albiflora</name>
    <dbReference type="NCBI Taxonomy" id="240163"/>
    <lineage>
        <taxon>Eukaryota</taxon>
        <taxon>Metazoa</taxon>
        <taxon>Chordata</taxon>
        <taxon>Craniata</taxon>
        <taxon>Vertebrata</taxon>
        <taxon>Euteleostomi</taxon>
        <taxon>Actinopterygii</taxon>
        <taxon>Neopterygii</taxon>
        <taxon>Teleostei</taxon>
        <taxon>Neoteleostei</taxon>
        <taxon>Acanthomorphata</taxon>
        <taxon>Eupercaria</taxon>
        <taxon>Sciaenidae</taxon>
        <taxon>Nibea</taxon>
    </lineage>
</organism>
<keyword evidence="2" id="KW-1185">Reference proteome</keyword>
<dbReference type="Proteomes" id="UP000805704">
    <property type="component" value="Chromosome 21"/>
</dbReference>
<reference evidence="1" key="1">
    <citation type="submission" date="2020-04" db="EMBL/GenBank/DDBJ databases">
        <title>A chromosome-scale assembly and high-density genetic map of the yellow drum (Nibea albiflora) genome.</title>
        <authorList>
            <person name="Xu D."/>
            <person name="Zhang W."/>
            <person name="Chen R."/>
            <person name="Tan P."/>
            <person name="Wang L."/>
            <person name="Song H."/>
            <person name="Tian L."/>
            <person name="Zhu Q."/>
            <person name="Wang B."/>
        </authorList>
    </citation>
    <scope>NUCLEOTIDE SEQUENCE</scope>
    <source>
        <strain evidence="1">ZJHYS-2018</strain>
    </source>
</reference>